<dbReference type="InterPro" id="IPR008256">
    <property type="entry name" value="Peptidase_S1B"/>
</dbReference>
<protein>
    <recommendedName>
        <fullName evidence="6">Serine protease</fullName>
        <ecNumber evidence="6">3.4.21.-</ecNumber>
    </recommendedName>
</protein>
<dbReference type="PRINTS" id="PR00839">
    <property type="entry name" value="V8PROTEASE"/>
</dbReference>
<feature type="domain" description="Peptidase S1" evidence="7">
    <location>
        <begin position="119"/>
        <end position="295"/>
    </location>
</feature>
<evidence type="ECO:0000259" key="7">
    <source>
        <dbReference type="Pfam" id="PF00089"/>
    </source>
</evidence>
<sequence length="653" mass="72481">MSIPQILDLLPLPYSETGVFTESDINPVAAQSPLNSLHTFNEALNIATPTSAAAWDLSVPQFNEAGFVQETTIHHLLYRRSHGESVVEGDQRVRVDEADYAPGGRFEAIVKIFLRYSNTKEGTYAIATGWLISSDTVVTAGHSAYDWTYGQGHLVEAKVFIRYAGKQSVSNGTSELRYGKYVTLPTEYLKGPRDQYDVSFIKLNAPFENVQPFEYAETPRNGSEVLGIVGYPADLESGEYMYEDCQTVDYDLARNNMTLSYTLDPAGGNSGSPIIQRDTGASIGVHIVGGPVNHASAIGKSGNSFPDFLQALALKETHDFTVDDVNGDYGQQNLPSVHIPGFVLTQINTPAPSPLSPEPYVARPLTPLGVPVEEKIWELTVQPEVFGVAEAGKTRPGDHLPLDHLQPKIDDQLSAQTIFFANIKPGQLDTGAQQTLEKIQKDIWDYQCWLTSSTSNTVQSKINSGQLKSDVEIRNYRAKVMDFILKTKSTWVANTQSEIYEKSLDVANVGYIGFHEELLRGALEGVDVPTAAVPEFEQVLQRLVENLRVKEESSYESQQYWVMITVYTYIPEIGTIQATIRTIAFTISRDAYKFIDRKSSLESVKIKMTFECAQYEFNDNIWAAIKGVLSEEMLKKGEQDLRALSLQPLDIPV</sequence>
<evidence type="ECO:0000256" key="5">
    <source>
        <dbReference type="ARBA" id="ARBA00022825"/>
    </source>
</evidence>
<proteinExistence type="inferred from homology"/>
<dbReference type="AlphaFoldDB" id="A0AAN8N8F3"/>
<dbReference type="PANTHER" id="PTHR15462">
    <property type="entry name" value="SERINE PROTEASE"/>
    <property type="match status" value="1"/>
</dbReference>
<keyword evidence="9" id="KW-1185">Reference proteome</keyword>
<dbReference type="Gene3D" id="2.40.10.10">
    <property type="entry name" value="Trypsin-like serine proteases"/>
    <property type="match status" value="2"/>
</dbReference>
<comment type="caution">
    <text evidence="8">The sequence shown here is derived from an EMBL/GenBank/DDBJ whole genome shotgun (WGS) entry which is preliminary data.</text>
</comment>
<accession>A0AAN8N8F3</accession>
<keyword evidence="4 6" id="KW-0378">Hydrolase</keyword>
<evidence type="ECO:0000256" key="6">
    <source>
        <dbReference type="RuleBase" id="RU004296"/>
    </source>
</evidence>
<evidence type="ECO:0000256" key="2">
    <source>
        <dbReference type="ARBA" id="ARBA00022670"/>
    </source>
</evidence>
<dbReference type="SUPFAM" id="SSF50494">
    <property type="entry name" value="Trypsin-like serine proteases"/>
    <property type="match status" value="1"/>
</dbReference>
<dbReference type="Pfam" id="PF00089">
    <property type="entry name" value="Trypsin"/>
    <property type="match status" value="1"/>
</dbReference>
<dbReference type="InterPro" id="IPR009003">
    <property type="entry name" value="Peptidase_S1_PA"/>
</dbReference>
<dbReference type="EMBL" id="JAVHJM010000010">
    <property type="protein sequence ID" value="KAK6504329.1"/>
    <property type="molecule type" value="Genomic_DNA"/>
</dbReference>
<keyword evidence="5 6" id="KW-0720">Serine protease</keyword>
<dbReference type="InterPro" id="IPR050966">
    <property type="entry name" value="Glutamyl_endopeptidase"/>
</dbReference>
<dbReference type="InterPro" id="IPR043504">
    <property type="entry name" value="Peptidase_S1_PA_chymotrypsin"/>
</dbReference>
<evidence type="ECO:0000256" key="1">
    <source>
        <dbReference type="ARBA" id="ARBA00008764"/>
    </source>
</evidence>
<keyword evidence="2 6" id="KW-0645">Protease</keyword>
<organism evidence="8 9">
    <name type="scientific">Arthrobotrys conoides</name>
    <dbReference type="NCBI Taxonomy" id="74498"/>
    <lineage>
        <taxon>Eukaryota</taxon>
        <taxon>Fungi</taxon>
        <taxon>Dikarya</taxon>
        <taxon>Ascomycota</taxon>
        <taxon>Pezizomycotina</taxon>
        <taxon>Orbiliomycetes</taxon>
        <taxon>Orbiliales</taxon>
        <taxon>Orbiliaceae</taxon>
        <taxon>Arthrobotrys</taxon>
    </lineage>
</organism>
<dbReference type="EC" id="3.4.21.-" evidence="6"/>
<dbReference type="Proteomes" id="UP001307849">
    <property type="component" value="Unassembled WGS sequence"/>
</dbReference>
<comment type="similarity">
    <text evidence="1 6">Belongs to the peptidase S1B family.</text>
</comment>
<name>A0AAN8N8F3_9PEZI</name>
<evidence type="ECO:0000256" key="4">
    <source>
        <dbReference type="ARBA" id="ARBA00022801"/>
    </source>
</evidence>
<dbReference type="GO" id="GO:0006508">
    <property type="term" value="P:proteolysis"/>
    <property type="evidence" value="ECO:0007669"/>
    <property type="project" value="UniProtKB-KW"/>
</dbReference>
<dbReference type="GO" id="GO:0004252">
    <property type="term" value="F:serine-type endopeptidase activity"/>
    <property type="evidence" value="ECO:0007669"/>
    <property type="project" value="InterPro"/>
</dbReference>
<gene>
    <name evidence="8" type="ORF">TWF506_002532</name>
</gene>
<keyword evidence="3" id="KW-0732">Signal</keyword>
<evidence type="ECO:0000256" key="3">
    <source>
        <dbReference type="ARBA" id="ARBA00022729"/>
    </source>
</evidence>
<dbReference type="PANTHER" id="PTHR15462:SF8">
    <property type="entry name" value="SERINE PROTEASE"/>
    <property type="match status" value="1"/>
</dbReference>
<reference evidence="8 9" key="1">
    <citation type="submission" date="2019-10" db="EMBL/GenBank/DDBJ databases">
        <authorList>
            <person name="Palmer J.M."/>
        </authorList>
    </citation>
    <scope>NUCLEOTIDE SEQUENCE [LARGE SCALE GENOMIC DNA]</scope>
    <source>
        <strain evidence="8 9">TWF506</strain>
    </source>
</reference>
<evidence type="ECO:0000313" key="9">
    <source>
        <dbReference type="Proteomes" id="UP001307849"/>
    </source>
</evidence>
<evidence type="ECO:0000313" key="8">
    <source>
        <dbReference type="EMBL" id="KAK6504329.1"/>
    </source>
</evidence>
<dbReference type="InterPro" id="IPR001254">
    <property type="entry name" value="Trypsin_dom"/>
</dbReference>